<evidence type="ECO:0000256" key="3">
    <source>
        <dbReference type="ARBA" id="ARBA00023163"/>
    </source>
</evidence>
<protein>
    <submittedName>
        <fullName evidence="5">LacI family transcriptional regulator</fullName>
    </submittedName>
</protein>
<keyword evidence="1" id="KW-0805">Transcription regulation</keyword>
<dbReference type="InterPro" id="IPR046335">
    <property type="entry name" value="LacI/GalR-like_sensor"/>
</dbReference>
<dbReference type="Pfam" id="PF00356">
    <property type="entry name" value="LacI"/>
    <property type="match status" value="1"/>
</dbReference>
<dbReference type="SUPFAM" id="SSF53822">
    <property type="entry name" value="Periplasmic binding protein-like I"/>
    <property type="match status" value="1"/>
</dbReference>
<dbReference type="EMBL" id="QEKH01000005">
    <property type="protein sequence ID" value="PVY44755.1"/>
    <property type="molecule type" value="Genomic_DNA"/>
</dbReference>
<proteinExistence type="predicted"/>
<organism evidence="5 6">
    <name type="scientific">Victivallis vadensis</name>
    <dbReference type="NCBI Taxonomy" id="172901"/>
    <lineage>
        <taxon>Bacteria</taxon>
        <taxon>Pseudomonadati</taxon>
        <taxon>Lentisphaerota</taxon>
        <taxon>Lentisphaeria</taxon>
        <taxon>Victivallales</taxon>
        <taxon>Victivallaceae</taxon>
        <taxon>Victivallis</taxon>
    </lineage>
</organism>
<sequence>MPAKAKITDVARAAGVSVTTVSHTLSGRRPVGEEVRGRVLRAIRELNYRPNYFAGAMKQNRTGLVGILVDQCRNAATGILLEGMEQELGSRGYEIVLGIAGLDRAKGTRLLEKFASGMVDGVINMLPQLSSDEAELIAPSLPLVTHLRQASAPVYIDYEEGARQAFEYLRGLGHRRIGCISSRRRRMNAADPVLDGCRSFLASIGETPDPALFADGDDTIDGGRRAAAQLLEQGVTAIFAANDQMALGAYQRAYALGLRIPEQLSVIGYDDTPQAISVYPLLTSVQIPFGEIARYTVEGLLRKLDGEAQPLQPRVIHPQLIVRNSTGIPA</sequence>
<keyword evidence="3" id="KW-0804">Transcription</keyword>
<dbReference type="GO" id="GO:0003700">
    <property type="term" value="F:DNA-binding transcription factor activity"/>
    <property type="evidence" value="ECO:0007669"/>
    <property type="project" value="TreeGrafter"/>
</dbReference>
<dbReference type="CDD" id="cd06267">
    <property type="entry name" value="PBP1_LacI_sugar_binding-like"/>
    <property type="match status" value="1"/>
</dbReference>
<dbReference type="Proteomes" id="UP000245959">
    <property type="component" value="Unassembled WGS sequence"/>
</dbReference>
<dbReference type="PROSITE" id="PS50932">
    <property type="entry name" value="HTH_LACI_2"/>
    <property type="match status" value="1"/>
</dbReference>
<dbReference type="GeneID" id="78294403"/>
<evidence type="ECO:0000256" key="1">
    <source>
        <dbReference type="ARBA" id="ARBA00023015"/>
    </source>
</evidence>
<accession>A0A2U1B7U5</accession>
<dbReference type="SMART" id="SM00354">
    <property type="entry name" value="HTH_LACI"/>
    <property type="match status" value="1"/>
</dbReference>
<gene>
    <name evidence="5" type="ORF">C8D82_10584</name>
</gene>
<evidence type="ECO:0000256" key="2">
    <source>
        <dbReference type="ARBA" id="ARBA00023125"/>
    </source>
</evidence>
<evidence type="ECO:0000259" key="4">
    <source>
        <dbReference type="PROSITE" id="PS50932"/>
    </source>
</evidence>
<keyword evidence="2" id="KW-0238">DNA-binding</keyword>
<dbReference type="PANTHER" id="PTHR30146:SF109">
    <property type="entry name" value="HTH-TYPE TRANSCRIPTIONAL REGULATOR GALS"/>
    <property type="match status" value="1"/>
</dbReference>
<dbReference type="Gene3D" id="3.40.50.2300">
    <property type="match status" value="2"/>
</dbReference>
<dbReference type="OrthoDB" id="9798934at2"/>
<reference evidence="5 6" key="1">
    <citation type="submission" date="2018-04" db="EMBL/GenBank/DDBJ databases">
        <title>Genomic Encyclopedia of Type Strains, Phase IV (KMG-IV): sequencing the most valuable type-strain genomes for metagenomic binning, comparative biology and taxonomic classification.</title>
        <authorList>
            <person name="Goeker M."/>
        </authorList>
    </citation>
    <scope>NUCLEOTIDE SEQUENCE [LARGE SCALE GENOMIC DNA]</scope>
    <source>
        <strain evidence="5 6">DSM 14823</strain>
    </source>
</reference>
<feature type="domain" description="HTH lacI-type" evidence="4">
    <location>
        <begin position="5"/>
        <end position="59"/>
    </location>
</feature>
<dbReference type="RefSeq" id="WP_116883080.1">
    <property type="nucleotide sequence ID" value="NZ_CABMMC010000142.1"/>
</dbReference>
<dbReference type="InterPro" id="IPR000843">
    <property type="entry name" value="HTH_LacI"/>
</dbReference>
<dbReference type="CDD" id="cd01392">
    <property type="entry name" value="HTH_LacI"/>
    <property type="match status" value="1"/>
</dbReference>
<dbReference type="Pfam" id="PF13377">
    <property type="entry name" value="Peripla_BP_3"/>
    <property type="match status" value="1"/>
</dbReference>
<keyword evidence="6" id="KW-1185">Reference proteome</keyword>
<evidence type="ECO:0000313" key="5">
    <source>
        <dbReference type="EMBL" id="PVY44755.1"/>
    </source>
</evidence>
<comment type="caution">
    <text evidence="5">The sequence shown here is derived from an EMBL/GenBank/DDBJ whole genome shotgun (WGS) entry which is preliminary data.</text>
</comment>
<dbReference type="InterPro" id="IPR010982">
    <property type="entry name" value="Lambda_DNA-bd_dom_sf"/>
</dbReference>
<dbReference type="InterPro" id="IPR028082">
    <property type="entry name" value="Peripla_BP_I"/>
</dbReference>
<dbReference type="Gene3D" id="1.10.260.40">
    <property type="entry name" value="lambda repressor-like DNA-binding domains"/>
    <property type="match status" value="1"/>
</dbReference>
<dbReference type="GO" id="GO:0000976">
    <property type="term" value="F:transcription cis-regulatory region binding"/>
    <property type="evidence" value="ECO:0007669"/>
    <property type="project" value="TreeGrafter"/>
</dbReference>
<name>A0A2U1B7U5_9BACT</name>
<dbReference type="PANTHER" id="PTHR30146">
    <property type="entry name" value="LACI-RELATED TRANSCRIPTIONAL REPRESSOR"/>
    <property type="match status" value="1"/>
</dbReference>
<evidence type="ECO:0000313" key="6">
    <source>
        <dbReference type="Proteomes" id="UP000245959"/>
    </source>
</evidence>
<dbReference type="AlphaFoldDB" id="A0A2U1B7U5"/>
<dbReference type="SUPFAM" id="SSF47413">
    <property type="entry name" value="lambda repressor-like DNA-binding domains"/>
    <property type="match status" value="1"/>
</dbReference>